<name>A0A8J5ITR9_9STRA</name>
<dbReference type="EMBL" id="JAENGY010000277">
    <property type="protein sequence ID" value="KAG6967286.1"/>
    <property type="molecule type" value="Genomic_DNA"/>
</dbReference>
<sequence length="119" mass="13230">MPRFRKALTILQPEMERYQPSRVTIALVSDGWTSVAKEKVVNYIVVSPVTRSLLWCAKTVGENEQTAEYVAASIGEAIDDINNTIGKPVVVSRRNTDEVLPASKTGLPNLHDPGFFRCR</sequence>
<dbReference type="AlphaFoldDB" id="A0A8J5ITR9"/>
<evidence type="ECO:0000313" key="1">
    <source>
        <dbReference type="EMBL" id="KAG6967286.1"/>
    </source>
</evidence>
<reference evidence="1" key="1">
    <citation type="submission" date="2021-01" db="EMBL/GenBank/DDBJ databases">
        <title>Phytophthora aleatoria, a newly-described species from Pinus radiata is distinct from Phytophthora cactorum isolates based on comparative genomics.</title>
        <authorList>
            <person name="Mcdougal R."/>
            <person name="Panda P."/>
            <person name="Williams N."/>
            <person name="Studholme D.J."/>
        </authorList>
    </citation>
    <scope>NUCLEOTIDE SEQUENCE</scope>
    <source>
        <strain evidence="1">NZFS 4037</strain>
    </source>
</reference>
<evidence type="ECO:0000313" key="2">
    <source>
        <dbReference type="Proteomes" id="UP000709295"/>
    </source>
</evidence>
<dbReference type="Proteomes" id="UP000709295">
    <property type="component" value="Unassembled WGS sequence"/>
</dbReference>
<accession>A0A8J5ITR9</accession>
<gene>
    <name evidence="1" type="ORF">JG688_00006385</name>
</gene>
<keyword evidence="2" id="KW-1185">Reference proteome</keyword>
<evidence type="ECO:0008006" key="3">
    <source>
        <dbReference type="Google" id="ProtNLM"/>
    </source>
</evidence>
<protein>
    <recommendedName>
        <fullName evidence="3">DUF659 domain-containing protein</fullName>
    </recommendedName>
</protein>
<proteinExistence type="predicted"/>
<comment type="caution">
    <text evidence="1">The sequence shown here is derived from an EMBL/GenBank/DDBJ whole genome shotgun (WGS) entry which is preliminary data.</text>
</comment>
<organism evidence="1 2">
    <name type="scientific">Phytophthora aleatoria</name>
    <dbReference type="NCBI Taxonomy" id="2496075"/>
    <lineage>
        <taxon>Eukaryota</taxon>
        <taxon>Sar</taxon>
        <taxon>Stramenopiles</taxon>
        <taxon>Oomycota</taxon>
        <taxon>Peronosporomycetes</taxon>
        <taxon>Peronosporales</taxon>
        <taxon>Peronosporaceae</taxon>
        <taxon>Phytophthora</taxon>
    </lineage>
</organism>